<dbReference type="InterPro" id="IPR045170">
    <property type="entry name" value="MTOX"/>
</dbReference>
<keyword evidence="4" id="KW-0560">Oxidoreductase</keyword>
<accession>A0A077M1Q6</accession>
<dbReference type="STRING" id="1194083.BN12_80024"/>
<dbReference type="InterPro" id="IPR036188">
    <property type="entry name" value="FAD/NAD-bd_sf"/>
</dbReference>
<dbReference type="SUPFAM" id="SSF51905">
    <property type="entry name" value="FAD/NAD(P)-binding domain"/>
    <property type="match status" value="1"/>
</dbReference>
<organism evidence="6 7">
    <name type="scientific">Nostocoides japonicum T1-X7</name>
    <dbReference type="NCBI Taxonomy" id="1194083"/>
    <lineage>
        <taxon>Bacteria</taxon>
        <taxon>Bacillati</taxon>
        <taxon>Actinomycetota</taxon>
        <taxon>Actinomycetes</taxon>
        <taxon>Micrococcales</taxon>
        <taxon>Intrasporangiaceae</taxon>
        <taxon>Nostocoides</taxon>
    </lineage>
</organism>
<comment type="caution">
    <text evidence="6">The sequence shown here is derived from an EMBL/GenBank/DDBJ whole genome shotgun (WGS) entry which is preliminary data.</text>
</comment>
<reference evidence="6 7" key="1">
    <citation type="journal article" date="2013" name="ISME J.">
        <title>A metabolic model for members of the genus Tetrasphaera involved in enhanced biological phosphorus removal.</title>
        <authorList>
            <person name="Kristiansen R."/>
            <person name="Nguyen H.T.T."/>
            <person name="Saunders A.M."/>
            <person name="Nielsen J.L."/>
            <person name="Wimmer R."/>
            <person name="Le V.Q."/>
            <person name="McIlroy S.J."/>
            <person name="Petrovski S."/>
            <person name="Seviour R.J."/>
            <person name="Calteau A."/>
            <person name="Nielsen K.L."/>
            <person name="Nielsen P.H."/>
        </authorList>
    </citation>
    <scope>NUCLEOTIDE SEQUENCE [LARGE SCALE GENOMIC DNA]</scope>
    <source>
        <strain evidence="6 7">T1-X7</strain>
    </source>
</reference>
<dbReference type="InterPro" id="IPR006076">
    <property type="entry name" value="FAD-dep_OxRdtase"/>
</dbReference>
<evidence type="ECO:0000313" key="7">
    <source>
        <dbReference type="Proteomes" id="UP000035721"/>
    </source>
</evidence>
<sequence>MTDAQIGVIGVGSVGSMAMWQASRRGSSVLGFEAATPAHPRSAVGGDSRLFRMTYRGTDPYYPILVRSRLLWGELEEESGKEILNRCGGLSIGHRDGSYIPALLESIRACGAGYRILDHAEMAQRYPQHDLDPDEIAVWDEQAGFLKTDTAVLAALRRAEDEGADVVTDCRVLSIEETDDLVRIRDEDRTWTVDRLIVTGGAWAAPLLPEALRSQVYPARVLLTWFQVDDPGDFVPEVFPIFIRIARGTSMYGAPTIDGVTIKASLDGRATPADDPSNLLRVPRPEEMSEVRATAASYFPGVIPYIVRADTYPDLYTTDSAPLLGFAPGSERIVLATGFSGAGFKMCTGYGAIAAGLACDPSHASAPAFTDPARFLR</sequence>
<keyword evidence="2" id="KW-0285">Flavoprotein</keyword>
<evidence type="ECO:0000259" key="5">
    <source>
        <dbReference type="Pfam" id="PF01266"/>
    </source>
</evidence>
<dbReference type="Proteomes" id="UP000035721">
    <property type="component" value="Unassembled WGS sequence"/>
</dbReference>
<dbReference type="Gene3D" id="3.50.50.60">
    <property type="entry name" value="FAD/NAD(P)-binding domain"/>
    <property type="match status" value="1"/>
</dbReference>
<evidence type="ECO:0000256" key="1">
    <source>
        <dbReference type="ARBA" id="ARBA00001974"/>
    </source>
</evidence>
<dbReference type="EMBL" id="CAJB01000414">
    <property type="protein sequence ID" value="CCH80233.1"/>
    <property type="molecule type" value="Genomic_DNA"/>
</dbReference>
<dbReference type="SUPFAM" id="SSF54373">
    <property type="entry name" value="FAD-linked reductases, C-terminal domain"/>
    <property type="match status" value="1"/>
</dbReference>
<keyword evidence="3" id="KW-0274">FAD</keyword>
<feature type="domain" description="FAD dependent oxidoreductase" evidence="5">
    <location>
        <begin position="6"/>
        <end position="355"/>
    </location>
</feature>
<dbReference type="GO" id="GO:0050660">
    <property type="term" value="F:flavin adenine dinucleotide binding"/>
    <property type="evidence" value="ECO:0007669"/>
    <property type="project" value="InterPro"/>
</dbReference>
<gene>
    <name evidence="6" type="primary">solA</name>
    <name evidence="6" type="ORF">BN12_80024</name>
</gene>
<dbReference type="OrthoDB" id="9806257at2"/>
<keyword evidence="7" id="KW-1185">Reference proteome</keyword>
<dbReference type="NCBIfam" id="NF008425">
    <property type="entry name" value="PRK11259.1"/>
    <property type="match status" value="1"/>
</dbReference>
<dbReference type="Pfam" id="PF01266">
    <property type="entry name" value="DAO"/>
    <property type="match status" value="1"/>
</dbReference>
<evidence type="ECO:0000256" key="3">
    <source>
        <dbReference type="ARBA" id="ARBA00022827"/>
    </source>
</evidence>
<comment type="cofactor">
    <cofactor evidence="1">
        <name>FAD</name>
        <dbReference type="ChEBI" id="CHEBI:57692"/>
    </cofactor>
</comment>
<evidence type="ECO:0000256" key="4">
    <source>
        <dbReference type="ARBA" id="ARBA00023002"/>
    </source>
</evidence>
<dbReference type="PANTHER" id="PTHR10961:SF7">
    <property type="entry name" value="FAD DEPENDENT OXIDOREDUCTASE DOMAIN-CONTAINING PROTEIN"/>
    <property type="match status" value="1"/>
</dbReference>
<proteinExistence type="predicted"/>
<name>A0A077M1Q6_9MICO</name>
<evidence type="ECO:0000313" key="6">
    <source>
        <dbReference type="EMBL" id="CCH80233.1"/>
    </source>
</evidence>
<evidence type="ECO:0000256" key="2">
    <source>
        <dbReference type="ARBA" id="ARBA00022630"/>
    </source>
</evidence>
<dbReference type="AlphaFoldDB" id="A0A077M1Q6"/>
<protein>
    <submittedName>
        <fullName evidence="6">Putative sarcosine oxidase</fullName>
    </submittedName>
</protein>
<dbReference type="RefSeq" id="WP_157635302.1">
    <property type="nucleotide sequence ID" value="NZ_HF570958.1"/>
</dbReference>
<dbReference type="PANTHER" id="PTHR10961">
    <property type="entry name" value="PEROXISOMAL SARCOSINE OXIDASE"/>
    <property type="match status" value="1"/>
</dbReference>
<dbReference type="GO" id="GO:0008115">
    <property type="term" value="F:sarcosine oxidase activity"/>
    <property type="evidence" value="ECO:0007669"/>
    <property type="project" value="TreeGrafter"/>
</dbReference>
<dbReference type="Gene3D" id="3.30.9.10">
    <property type="entry name" value="D-Amino Acid Oxidase, subunit A, domain 2"/>
    <property type="match status" value="1"/>
</dbReference>